<dbReference type="GO" id="GO:0009425">
    <property type="term" value="C:bacterial-type flagellum basal body"/>
    <property type="evidence" value="ECO:0007669"/>
    <property type="project" value="UniProtKB-SubCell"/>
</dbReference>
<gene>
    <name evidence="8" type="primary">fliO</name>
    <name evidence="8" type="ORF">H0A68_01400</name>
</gene>
<dbReference type="AlphaFoldDB" id="A0A853F5Y4"/>
<keyword evidence="1 7" id="KW-1003">Cell membrane</keyword>
<dbReference type="InterPro" id="IPR052205">
    <property type="entry name" value="FliO/MopB"/>
</dbReference>
<evidence type="ECO:0000256" key="6">
    <source>
        <dbReference type="ARBA" id="ARBA00037937"/>
    </source>
</evidence>
<dbReference type="InterPro" id="IPR022781">
    <property type="entry name" value="Flagellar_biosynth_FliO"/>
</dbReference>
<dbReference type="GO" id="GO:0044781">
    <property type="term" value="P:bacterial-type flagellum organization"/>
    <property type="evidence" value="ECO:0007669"/>
    <property type="project" value="UniProtKB-UniRule"/>
</dbReference>
<dbReference type="Pfam" id="PF04347">
    <property type="entry name" value="FliO"/>
    <property type="match status" value="1"/>
</dbReference>
<dbReference type="RefSeq" id="WP_129967384.1">
    <property type="nucleotide sequence ID" value="NZ_JACCEW010000001.1"/>
</dbReference>
<keyword evidence="4" id="KW-0472">Membrane</keyword>
<name>A0A853F5Y4_9BURK</name>
<evidence type="ECO:0000256" key="3">
    <source>
        <dbReference type="ARBA" id="ARBA00022989"/>
    </source>
</evidence>
<dbReference type="OrthoDB" id="9182371at2"/>
<evidence type="ECO:0000256" key="7">
    <source>
        <dbReference type="RuleBase" id="RU362064"/>
    </source>
</evidence>
<evidence type="ECO:0000256" key="5">
    <source>
        <dbReference type="ARBA" id="ARBA00023143"/>
    </source>
</evidence>
<comment type="caution">
    <text evidence="8">The sequence shown here is derived from an EMBL/GenBank/DDBJ whole genome shotgun (WGS) entry which is preliminary data.</text>
</comment>
<keyword evidence="2" id="KW-0812">Transmembrane</keyword>
<evidence type="ECO:0000256" key="2">
    <source>
        <dbReference type="ARBA" id="ARBA00022692"/>
    </source>
</evidence>
<evidence type="ECO:0000313" key="8">
    <source>
        <dbReference type="EMBL" id="NYT35513.1"/>
    </source>
</evidence>
<dbReference type="Proteomes" id="UP000580517">
    <property type="component" value="Unassembled WGS sequence"/>
</dbReference>
<dbReference type="NCBIfam" id="TIGR03500">
    <property type="entry name" value="FliO_TIGR"/>
    <property type="match status" value="1"/>
</dbReference>
<evidence type="ECO:0000313" key="9">
    <source>
        <dbReference type="Proteomes" id="UP000580517"/>
    </source>
</evidence>
<reference evidence="8 9" key="1">
    <citation type="submission" date="2020-07" db="EMBL/GenBank/DDBJ databases">
        <title>Taxonomic revisions and descriptions of new bacterial species based on genomic comparisons in the high-G+C-content subgroup of the family Alcaligenaceae.</title>
        <authorList>
            <person name="Szabo A."/>
            <person name="Felfoldi T."/>
        </authorList>
    </citation>
    <scope>NUCLEOTIDE SEQUENCE [LARGE SCALE GENOMIC DNA]</scope>
    <source>
        <strain evidence="8 9">DSM 25264</strain>
    </source>
</reference>
<comment type="subcellular location">
    <subcellularLocation>
        <location evidence="7">Cell membrane</location>
    </subcellularLocation>
    <subcellularLocation>
        <location evidence="7">Bacterial flagellum basal body</location>
    </subcellularLocation>
</comment>
<dbReference type="PANTHER" id="PTHR38766">
    <property type="entry name" value="FLAGELLAR PROTEIN FLIO"/>
    <property type="match status" value="1"/>
</dbReference>
<keyword evidence="3" id="KW-1133">Transmembrane helix</keyword>
<comment type="similarity">
    <text evidence="6 7">Belongs to the FliO/MopB family.</text>
</comment>
<dbReference type="PANTHER" id="PTHR38766:SF1">
    <property type="entry name" value="FLAGELLAR PROTEIN FLIO"/>
    <property type="match status" value="1"/>
</dbReference>
<keyword evidence="5 7" id="KW-0975">Bacterial flagellum</keyword>
<keyword evidence="9" id="KW-1185">Reference proteome</keyword>
<proteinExistence type="inferred from homology"/>
<keyword evidence="8" id="KW-0969">Cilium</keyword>
<keyword evidence="8" id="KW-0966">Cell projection</keyword>
<dbReference type="GO" id="GO:0005886">
    <property type="term" value="C:plasma membrane"/>
    <property type="evidence" value="ECO:0007669"/>
    <property type="project" value="UniProtKB-SubCell"/>
</dbReference>
<evidence type="ECO:0000256" key="4">
    <source>
        <dbReference type="ARBA" id="ARBA00023136"/>
    </source>
</evidence>
<dbReference type="EMBL" id="JACCEW010000001">
    <property type="protein sequence ID" value="NYT35513.1"/>
    <property type="molecule type" value="Genomic_DNA"/>
</dbReference>
<keyword evidence="8" id="KW-0282">Flagellum</keyword>
<organism evidence="8 9">
    <name type="scientific">Allopusillimonas soli</name>
    <dbReference type="NCBI Taxonomy" id="659016"/>
    <lineage>
        <taxon>Bacteria</taxon>
        <taxon>Pseudomonadati</taxon>
        <taxon>Pseudomonadota</taxon>
        <taxon>Betaproteobacteria</taxon>
        <taxon>Burkholderiales</taxon>
        <taxon>Alcaligenaceae</taxon>
        <taxon>Allopusillimonas</taxon>
    </lineage>
</organism>
<sequence length="110" mass="12091">MNEMAIIRILGSLVLIVLLILGVAWAARRAGVLRGSNMHMMRVLGSRAIGARQRIAMVEVEGVRMLLGIGPQQISLLRVMSEDRCPLDHPPSDADMQRFSATLSKALESR</sequence>
<evidence type="ECO:0000256" key="1">
    <source>
        <dbReference type="ARBA" id="ARBA00022475"/>
    </source>
</evidence>
<accession>A0A853F5Y4</accession>
<protein>
    <recommendedName>
        <fullName evidence="7">Flagellar protein</fullName>
    </recommendedName>
</protein>